<feature type="transmembrane region" description="Helical" evidence="1">
    <location>
        <begin position="107"/>
        <end position="128"/>
    </location>
</feature>
<dbReference type="RefSeq" id="WP_406648606.1">
    <property type="nucleotide sequence ID" value="NZ_CP123584.1"/>
</dbReference>
<keyword evidence="1" id="KW-0472">Membrane</keyword>
<feature type="transmembrane region" description="Helical" evidence="1">
    <location>
        <begin position="81"/>
        <end position="101"/>
    </location>
</feature>
<dbReference type="GO" id="GO:0003677">
    <property type="term" value="F:DNA binding"/>
    <property type="evidence" value="ECO:0007669"/>
    <property type="project" value="UniProtKB-KW"/>
</dbReference>
<sequence>MLKKLSNLTLSAPLIVNLLSYVSLALLLAYSGPFGTLKLGHFGYRLVFWGTIVIGAVLVGRFCRHVIDRMSPKVGALQRDALVILAMTVLVTPLLWGFIRIMAGNTLMVSLLGSAQYVVFVTAGFCVFRRSLPGSELQWYFPVHPERQLQEDIRPRIARRLPDGFVYPVLRLTVDDHMVEVVGPEGAHKLRMRFADAIEEMEPIEGVYTHRSHWITRTAIARSVREDGQVRVQLVNGDLVPVSRKHRKQLEEAQLL</sequence>
<evidence type="ECO:0000313" key="3">
    <source>
        <dbReference type="EMBL" id="WZK90089.1"/>
    </source>
</evidence>
<evidence type="ECO:0000259" key="2">
    <source>
        <dbReference type="PROSITE" id="PS50930"/>
    </source>
</evidence>
<protein>
    <submittedName>
        <fullName evidence="3">LytTR family DNA-binding domain-containing protein</fullName>
    </submittedName>
</protein>
<organism evidence="3 4">
    <name type="scientific">Aliisedimentitalea scapharcae</name>
    <dbReference type="NCBI Taxonomy" id="1524259"/>
    <lineage>
        <taxon>Bacteria</taxon>
        <taxon>Pseudomonadati</taxon>
        <taxon>Pseudomonadota</taxon>
        <taxon>Alphaproteobacteria</taxon>
        <taxon>Rhodobacterales</taxon>
        <taxon>Roseobacteraceae</taxon>
        <taxon>Aliisedimentitalea</taxon>
    </lineage>
</organism>
<dbReference type="SMART" id="SM00850">
    <property type="entry name" value="LytTR"/>
    <property type="match status" value="1"/>
</dbReference>
<feature type="domain" description="HTH LytTR-type" evidence="2">
    <location>
        <begin position="169"/>
        <end position="256"/>
    </location>
</feature>
<evidence type="ECO:0000313" key="4">
    <source>
        <dbReference type="Proteomes" id="UP001623232"/>
    </source>
</evidence>
<name>A0ABZ2XZ36_9RHOB</name>
<feature type="transmembrane region" description="Helical" evidence="1">
    <location>
        <begin position="12"/>
        <end position="30"/>
    </location>
</feature>
<feature type="transmembrane region" description="Helical" evidence="1">
    <location>
        <begin position="42"/>
        <end position="60"/>
    </location>
</feature>
<keyword evidence="3" id="KW-0238">DNA-binding</keyword>
<dbReference type="Pfam" id="PF04397">
    <property type="entry name" value="LytTR"/>
    <property type="match status" value="1"/>
</dbReference>
<reference evidence="3 4" key="1">
    <citation type="submission" date="2023-04" db="EMBL/GenBank/DDBJ databases">
        <title>Complete genome sequence of Alisedimentitalea scapharcae.</title>
        <authorList>
            <person name="Rong J.-C."/>
            <person name="Yi M.-L."/>
            <person name="Zhao Q."/>
        </authorList>
    </citation>
    <scope>NUCLEOTIDE SEQUENCE [LARGE SCALE GENOMIC DNA]</scope>
    <source>
        <strain evidence="3 4">KCTC 42119</strain>
    </source>
</reference>
<dbReference type="Gene3D" id="2.40.50.1020">
    <property type="entry name" value="LytTr DNA-binding domain"/>
    <property type="match status" value="1"/>
</dbReference>
<keyword evidence="1" id="KW-1133">Transmembrane helix</keyword>
<gene>
    <name evidence="3" type="ORF">QEZ52_05960</name>
</gene>
<evidence type="ECO:0000256" key="1">
    <source>
        <dbReference type="SAM" id="Phobius"/>
    </source>
</evidence>
<dbReference type="PROSITE" id="PS50930">
    <property type="entry name" value="HTH_LYTTR"/>
    <property type="match status" value="1"/>
</dbReference>
<accession>A0ABZ2XZ36</accession>
<dbReference type="Proteomes" id="UP001623232">
    <property type="component" value="Chromosome"/>
</dbReference>
<proteinExistence type="predicted"/>
<keyword evidence="1" id="KW-0812">Transmembrane</keyword>
<dbReference type="InterPro" id="IPR007492">
    <property type="entry name" value="LytTR_DNA-bd_dom"/>
</dbReference>
<keyword evidence="4" id="KW-1185">Reference proteome</keyword>
<dbReference type="EMBL" id="CP123584">
    <property type="protein sequence ID" value="WZK90089.1"/>
    <property type="molecule type" value="Genomic_DNA"/>
</dbReference>